<dbReference type="NCBIfam" id="TIGR01640">
    <property type="entry name" value="F_box_assoc_1"/>
    <property type="match status" value="1"/>
</dbReference>
<evidence type="ECO:0000313" key="3">
    <source>
        <dbReference type="RefSeq" id="XP_010468054.1"/>
    </source>
</evidence>
<name>A0ABM0WAF7_CAMSA</name>
<gene>
    <name evidence="3" type="primary">LOC104748059</name>
</gene>
<organism evidence="2 3">
    <name type="scientific">Camelina sativa</name>
    <name type="common">False flax</name>
    <name type="synonym">Myagrum sativum</name>
    <dbReference type="NCBI Taxonomy" id="90675"/>
    <lineage>
        <taxon>Eukaryota</taxon>
        <taxon>Viridiplantae</taxon>
        <taxon>Streptophyta</taxon>
        <taxon>Embryophyta</taxon>
        <taxon>Tracheophyta</taxon>
        <taxon>Spermatophyta</taxon>
        <taxon>Magnoliopsida</taxon>
        <taxon>eudicotyledons</taxon>
        <taxon>Gunneridae</taxon>
        <taxon>Pentapetalae</taxon>
        <taxon>rosids</taxon>
        <taxon>malvids</taxon>
        <taxon>Brassicales</taxon>
        <taxon>Brassicaceae</taxon>
        <taxon>Camelineae</taxon>
        <taxon>Camelina</taxon>
    </lineage>
</organism>
<feature type="domain" description="F-box" evidence="1">
    <location>
        <begin position="15"/>
        <end position="64"/>
    </location>
</feature>
<dbReference type="Pfam" id="PF00646">
    <property type="entry name" value="F-box"/>
    <property type="match status" value="1"/>
</dbReference>
<reference evidence="3" key="2">
    <citation type="submission" date="2025-08" db="UniProtKB">
        <authorList>
            <consortium name="RefSeq"/>
        </authorList>
    </citation>
    <scope>IDENTIFICATION</scope>
    <source>
        <tissue evidence="3">Leaf</tissue>
    </source>
</reference>
<evidence type="ECO:0000259" key="1">
    <source>
        <dbReference type="PROSITE" id="PS50181"/>
    </source>
</evidence>
<dbReference type="SUPFAM" id="SSF81383">
    <property type="entry name" value="F-box domain"/>
    <property type="match status" value="1"/>
</dbReference>
<protein>
    <submittedName>
        <fullName evidence="3">F-box protein At1g70960</fullName>
    </submittedName>
</protein>
<dbReference type="RefSeq" id="XP_010468054.1">
    <property type="nucleotide sequence ID" value="XM_010469752.1"/>
</dbReference>
<keyword evidence="2" id="KW-1185">Reference proteome</keyword>
<dbReference type="InterPro" id="IPR036047">
    <property type="entry name" value="F-box-like_dom_sf"/>
</dbReference>
<accession>A0ABM0WAF7</accession>
<dbReference type="InterPro" id="IPR013187">
    <property type="entry name" value="F-box-assoc_dom_typ3"/>
</dbReference>
<dbReference type="Pfam" id="PF08268">
    <property type="entry name" value="FBA_3"/>
    <property type="match status" value="1"/>
</dbReference>
<dbReference type="PANTHER" id="PTHR31111">
    <property type="entry name" value="BNAA05G37150D PROTEIN-RELATED"/>
    <property type="match status" value="1"/>
</dbReference>
<dbReference type="CDD" id="cd22157">
    <property type="entry name" value="F-box_AtFBW1-like"/>
    <property type="match status" value="1"/>
</dbReference>
<dbReference type="InterPro" id="IPR017451">
    <property type="entry name" value="F-box-assoc_interact_dom"/>
</dbReference>
<dbReference type="GeneID" id="104748059"/>
<reference evidence="2" key="1">
    <citation type="journal article" date="2014" name="Nat. Commun.">
        <title>The emerging biofuel crop Camelina sativa retains a highly undifferentiated hexaploid genome structure.</title>
        <authorList>
            <person name="Kagale S."/>
            <person name="Koh C."/>
            <person name="Nixon J."/>
            <person name="Bollina V."/>
            <person name="Clarke W.E."/>
            <person name="Tuteja R."/>
            <person name="Spillane C."/>
            <person name="Robinson S.J."/>
            <person name="Links M.G."/>
            <person name="Clarke C."/>
            <person name="Higgins E.E."/>
            <person name="Huebert T."/>
            <person name="Sharpe A.G."/>
            <person name="Parkin I.A."/>
        </authorList>
    </citation>
    <scope>NUCLEOTIDE SEQUENCE [LARGE SCALE GENOMIC DNA]</scope>
    <source>
        <strain evidence="2">cv. DH55</strain>
    </source>
</reference>
<dbReference type="PROSITE" id="PS50181">
    <property type="entry name" value="FBOX"/>
    <property type="match status" value="1"/>
</dbReference>
<dbReference type="PANTHER" id="PTHR31111:SF138">
    <property type="entry name" value="F-BOX ASSOCIATED DOMAIN-CONTAINING PROTEIN"/>
    <property type="match status" value="1"/>
</dbReference>
<dbReference type="Proteomes" id="UP000694864">
    <property type="component" value="Chromosome 15"/>
</dbReference>
<sequence>MENVQNKRRAKAVIETSFEALPLEIQTEILSRLPLKTLMKCICTSKKWASLIRTKEFINLYMSRSTTKPRLFFTIYQYNITTSSKPSRNISEVLFQSVYHEEEPLLSSGQQQVLLSPDLGYEASSPVRGLICHRLNTEFMIFNPGTNKSQHLAEIPLPNKSAPLRFFFGYDELTDVYKVLCVAEVTKEEQHVFTIGTNEAAWRQITCEHQHSPTPTAQGLCKEGVLYYRARSSTGRGLVMMFNVRSEEFSVSELPEDMNIENGWDVSNCRDPRGWELVKYINGADRAVALVDDSQFSHEVVYEWNWNKVFHIWVRNEVAGTWSRIRIEIPFYKKTVDVPTLYFFRGTTRTGKLVFSMKHFLPKIDGKISIYVYYYDPETKDLRQYKIQGGEKGHCLRFYLDHVDTPMLI</sequence>
<dbReference type="SMART" id="SM00256">
    <property type="entry name" value="FBOX"/>
    <property type="match status" value="1"/>
</dbReference>
<evidence type="ECO:0000313" key="2">
    <source>
        <dbReference type="Proteomes" id="UP000694864"/>
    </source>
</evidence>
<dbReference type="Gene3D" id="1.20.1280.50">
    <property type="match status" value="1"/>
</dbReference>
<dbReference type="InterPro" id="IPR001810">
    <property type="entry name" value="F-box_dom"/>
</dbReference>
<proteinExistence type="predicted"/>